<evidence type="ECO:0000256" key="1">
    <source>
        <dbReference type="ARBA" id="ARBA00001946"/>
    </source>
</evidence>
<name>G9P1I4_HYPAI</name>
<comment type="cofactor">
    <cofactor evidence="1 4">
        <name>Mg(2+)</name>
        <dbReference type="ChEBI" id="CHEBI:18420"/>
    </cofactor>
</comment>
<keyword evidence="6" id="KW-1185">Reference proteome</keyword>
<dbReference type="Gene3D" id="1.10.600.10">
    <property type="entry name" value="Farnesyl Diphosphate Synthase"/>
    <property type="match status" value="1"/>
</dbReference>
<dbReference type="GO" id="GO:0046872">
    <property type="term" value="F:metal ion binding"/>
    <property type="evidence" value="ECO:0007669"/>
    <property type="project" value="UniProtKB-KW"/>
</dbReference>
<dbReference type="Proteomes" id="UP000005426">
    <property type="component" value="Unassembled WGS sequence"/>
</dbReference>
<dbReference type="InterPro" id="IPR008949">
    <property type="entry name" value="Isoprenoid_synthase_dom_sf"/>
</dbReference>
<organism evidence="5 6">
    <name type="scientific">Hypocrea atroviridis (strain ATCC 20476 / IMI 206040)</name>
    <name type="common">Trichoderma atroviride</name>
    <dbReference type="NCBI Taxonomy" id="452589"/>
    <lineage>
        <taxon>Eukaryota</taxon>
        <taxon>Fungi</taxon>
        <taxon>Dikarya</taxon>
        <taxon>Ascomycota</taxon>
        <taxon>Pezizomycotina</taxon>
        <taxon>Sordariomycetes</taxon>
        <taxon>Hypocreomycetidae</taxon>
        <taxon>Hypocreales</taxon>
        <taxon>Hypocreaceae</taxon>
        <taxon>Trichoderma</taxon>
    </lineage>
</organism>
<accession>G9P1I4</accession>
<dbReference type="STRING" id="452589.G9P1I4"/>
<comment type="caution">
    <text evidence="5">The sequence shown here is derived from an EMBL/GenBank/DDBJ whole genome shotgun (WGS) entry which is preliminary data.</text>
</comment>
<gene>
    <name evidence="5" type="ORF">TRIATDRAFT_86577</name>
</gene>
<reference evidence="5 6" key="1">
    <citation type="journal article" date="2011" name="Genome Biol.">
        <title>Comparative genome sequence analysis underscores mycoparasitism as the ancestral life style of Trichoderma.</title>
        <authorList>
            <person name="Kubicek C.P."/>
            <person name="Herrera-Estrella A."/>
            <person name="Seidl-Seiboth V."/>
            <person name="Martinez D.A."/>
            <person name="Druzhinina I.S."/>
            <person name="Thon M."/>
            <person name="Zeilinger S."/>
            <person name="Casas-Flores S."/>
            <person name="Horwitz B.A."/>
            <person name="Mukherjee P.K."/>
            <person name="Mukherjee M."/>
            <person name="Kredics L."/>
            <person name="Alcaraz L.D."/>
            <person name="Aerts A."/>
            <person name="Antal Z."/>
            <person name="Atanasova L."/>
            <person name="Cervantes-Badillo M.G."/>
            <person name="Challacombe J."/>
            <person name="Chertkov O."/>
            <person name="McCluskey K."/>
            <person name="Coulpier F."/>
            <person name="Deshpande N."/>
            <person name="von Doehren H."/>
            <person name="Ebbole D.J."/>
            <person name="Esquivel-Naranjo E.U."/>
            <person name="Fekete E."/>
            <person name="Flipphi M."/>
            <person name="Glaser F."/>
            <person name="Gomez-Rodriguez E.Y."/>
            <person name="Gruber S."/>
            <person name="Han C."/>
            <person name="Henrissat B."/>
            <person name="Hermosa R."/>
            <person name="Hernandez-Onate M."/>
            <person name="Karaffa L."/>
            <person name="Kosti I."/>
            <person name="Le Crom S."/>
            <person name="Lindquist E."/>
            <person name="Lucas S."/>
            <person name="Luebeck M."/>
            <person name="Luebeck P.S."/>
            <person name="Margeot A."/>
            <person name="Metz B."/>
            <person name="Misra M."/>
            <person name="Nevalainen H."/>
            <person name="Omann M."/>
            <person name="Packer N."/>
            <person name="Perrone G."/>
            <person name="Uresti-Rivera E.E."/>
            <person name="Salamov A."/>
            <person name="Schmoll M."/>
            <person name="Seiboth B."/>
            <person name="Shapiro H."/>
            <person name="Sukno S."/>
            <person name="Tamayo-Ramos J.A."/>
            <person name="Tisch D."/>
            <person name="Wiest A."/>
            <person name="Wilkinson H.H."/>
            <person name="Zhang M."/>
            <person name="Coutinho P.M."/>
            <person name="Kenerley C.M."/>
            <person name="Monte E."/>
            <person name="Baker S.E."/>
            <person name="Grigoriev I.V."/>
        </authorList>
    </citation>
    <scope>NUCLEOTIDE SEQUENCE [LARGE SCALE GENOMIC DNA]</scope>
    <source>
        <strain evidence="6">ATCC 20476 / IMI 206040</strain>
    </source>
</reference>
<dbReference type="SFLD" id="SFLDG01020">
    <property type="entry name" value="Terpene_Cyclase_Like_2"/>
    <property type="match status" value="1"/>
</dbReference>
<dbReference type="OMA" id="RVCNDFL"/>
<dbReference type="PANTHER" id="PTHR35201:SF4">
    <property type="entry name" value="BETA-PINACENE SYNTHASE-RELATED"/>
    <property type="match status" value="1"/>
</dbReference>
<dbReference type="GO" id="GO:0008299">
    <property type="term" value="P:isoprenoid biosynthetic process"/>
    <property type="evidence" value="ECO:0007669"/>
    <property type="project" value="UniProtKB-ARBA"/>
</dbReference>
<evidence type="ECO:0000313" key="5">
    <source>
        <dbReference type="EMBL" id="EHK42537.1"/>
    </source>
</evidence>
<dbReference type="PANTHER" id="PTHR35201">
    <property type="entry name" value="TERPENE SYNTHASE"/>
    <property type="match status" value="1"/>
</dbReference>
<dbReference type="eggNOG" id="ENOG502S2X0">
    <property type="taxonomic scope" value="Eukaryota"/>
</dbReference>
<evidence type="ECO:0000313" key="6">
    <source>
        <dbReference type="Proteomes" id="UP000005426"/>
    </source>
</evidence>
<dbReference type="AlphaFoldDB" id="G9P1I4"/>
<dbReference type="SFLD" id="SFLDS00005">
    <property type="entry name" value="Isoprenoid_Synthase_Type_I"/>
    <property type="match status" value="1"/>
</dbReference>
<dbReference type="SUPFAM" id="SSF48576">
    <property type="entry name" value="Terpenoid synthases"/>
    <property type="match status" value="1"/>
</dbReference>
<dbReference type="GO" id="GO:0010333">
    <property type="term" value="F:terpene synthase activity"/>
    <property type="evidence" value="ECO:0007669"/>
    <property type="project" value="InterPro"/>
</dbReference>
<keyword evidence="4" id="KW-0456">Lyase</keyword>
<evidence type="ECO:0000256" key="2">
    <source>
        <dbReference type="ARBA" id="ARBA00006333"/>
    </source>
</evidence>
<dbReference type="HOGENOM" id="CLU_042538_0_0_1"/>
<keyword evidence="4" id="KW-0479">Metal-binding</keyword>
<sequence length="377" mass="43627">MESEQISVTVLLPDMFQTFLKQEALVNPHYEKVKMESEEWLSDFCSFEPKMRKKINKCDFSYFCAIAAPFAPRSKFRTICDWGNWVFPYDDMFDNGCLRDKPEESQRVMESLMMPMMKKSSHLDTKERLRIVQAHDTVFQRIAAEAPTGVQRRFALAMQGYCQGALIQIDNQFASKTPSLEEVVLIRQRSAGCKPLYHLVEYAHGLLIPDEVFDNPVIQELECLGMDMVAISNDILSYRKEQAEGVPHNMVTVCRSNGMSPQKAFNTVGKLLEQRYRRWDETEASVPSWGEKTDVQVRKYIEGIKCVVKANLNWSFKSERYLGSNPAHVRVTRVLRILAETPVSQERMVAVKKHHSTLQYDTLKIIRSLIIWLFHLI</sequence>
<keyword evidence="3 4" id="KW-0460">Magnesium</keyword>
<comment type="similarity">
    <text evidence="2 4">Belongs to the terpene synthase family.</text>
</comment>
<dbReference type="InterPro" id="IPR034686">
    <property type="entry name" value="Terpene_cyclase-like_2"/>
</dbReference>
<proteinExistence type="inferred from homology"/>
<dbReference type="Pfam" id="PF19086">
    <property type="entry name" value="Terpene_syn_C_2"/>
    <property type="match status" value="1"/>
</dbReference>
<dbReference type="OrthoDB" id="6486656at2759"/>
<evidence type="ECO:0000256" key="3">
    <source>
        <dbReference type="ARBA" id="ARBA00022842"/>
    </source>
</evidence>
<evidence type="ECO:0000256" key="4">
    <source>
        <dbReference type="RuleBase" id="RU366034"/>
    </source>
</evidence>
<dbReference type="EMBL" id="ABDG02000026">
    <property type="protein sequence ID" value="EHK42537.1"/>
    <property type="molecule type" value="Genomic_DNA"/>
</dbReference>
<dbReference type="EC" id="4.2.3.-" evidence="4"/>
<protein>
    <recommendedName>
        <fullName evidence="4">Terpene synthase</fullName>
        <ecNumber evidence="4">4.2.3.-</ecNumber>
    </recommendedName>
</protein>